<evidence type="ECO:0000256" key="1">
    <source>
        <dbReference type="ARBA" id="ARBA00006865"/>
    </source>
</evidence>
<dbReference type="RefSeq" id="WP_313542901.1">
    <property type="nucleotide sequence ID" value="NZ_CP134880.1"/>
</dbReference>
<evidence type="ECO:0000313" key="4">
    <source>
        <dbReference type="EMBL" id="WNM26985.1"/>
    </source>
</evidence>
<protein>
    <submittedName>
        <fullName evidence="4">Ricin-type beta-trefoil lectin domain protein</fullName>
    </submittedName>
</protein>
<dbReference type="GO" id="GO:0004553">
    <property type="term" value="F:hydrolase activity, hydrolyzing O-glycosyl compounds"/>
    <property type="evidence" value="ECO:0007669"/>
    <property type="project" value="InterPro"/>
</dbReference>
<dbReference type="SUPFAM" id="SSF50370">
    <property type="entry name" value="Ricin B-like lectins"/>
    <property type="match status" value="1"/>
</dbReference>
<dbReference type="SUPFAM" id="SSF49899">
    <property type="entry name" value="Concanavalin A-like lectins/glucanases"/>
    <property type="match status" value="1"/>
</dbReference>
<dbReference type="InterPro" id="IPR000757">
    <property type="entry name" value="Beta-glucanase-like"/>
</dbReference>
<dbReference type="InterPro" id="IPR050546">
    <property type="entry name" value="Glycosyl_Hydrlase_16"/>
</dbReference>
<dbReference type="CDD" id="cd02182">
    <property type="entry name" value="GH16_Strep_laminarinase_like"/>
    <property type="match status" value="1"/>
</dbReference>
<keyword evidence="2" id="KW-0732">Signal</keyword>
<dbReference type="Proteomes" id="UP001303408">
    <property type="component" value="Chromosome"/>
</dbReference>
<feature type="chain" id="PRO_5041736868" evidence="2">
    <location>
        <begin position="35"/>
        <end position="463"/>
    </location>
</feature>
<comment type="similarity">
    <text evidence="1">Belongs to the glycosyl hydrolase 16 family.</text>
</comment>
<dbReference type="SMART" id="SM00458">
    <property type="entry name" value="RICIN"/>
    <property type="match status" value="1"/>
</dbReference>
<evidence type="ECO:0000259" key="3">
    <source>
        <dbReference type="PROSITE" id="PS51762"/>
    </source>
</evidence>
<dbReference type="InterPro" id="IPR013320">
    <property type="entry name" value="ConA-like_dom_sf"/>
</dbReference>
<dbReference type="EMBL" id="CP134880">
    <property type="protein sequence ID" value="WNM26985.1"/>
    <property type="molecule type" value="Genomic_DNA"/>
</dbReference>
<dbReference type="AlphaFoldDB" id="A0AA96JA23"/>
<feature type="domain" description="GH16" evidence="3">
    <location>
        <begin position="46"/>
        <end position="328"/>
    </location>
</feature>
<accession>A0AA96JA23</accession>
<gene>
    <name evidence="4" type="ORF">RN607_12370</name>
</gene>
<dbReference type="Pfam" id="PF00652">
    <property type="entry name" value="Ricin_B_lectin"/>
    <property type="match status" value="1"/>
</dbReference>
<dbReference type="PANTHER" id="PTHR10963:SF55">
    <property type="entry name" value="GLYCOSIDE HYDROLASE FAMILY 16 PROTEIN"/>
    <property type="match status" value="1"/>
</dbReference>
<dbReference type="InterPro" id="IPR035992">
    <property type="entry name" value="Ricin_B-like_lectins"/>
</dbReference>
<dbReference type="KEGG" id="dcp:RN607_12370"/>
<dbReference type="Pfam" id="PF26113">
    <property type="entry name" value="GH16_XgeA"/>
    <property type="match status" value="1"/>
</dbReference>
<reference evidence="4" key="1">
    <citation type="submission" date="2023-09" db="EMBL/GenBank/DDBJ databases">
        <title>Demequina sp. a novel bacteria isolated from Capsicum annuum.</title>
        <authorList>
            <person name="Humaira Z."/>
            <person name="Lee J."/>
            <person name="Cho D."/>
        </authorList>
    </citation>
    <scope>NUCLEOTIDE SEQUENCE</scope>
    <source>
        <strain evidence="4">PMTSA13</strain>
    </source>
</reference>
<name>A0AA96JA23_9MICO</name>
<dbReference type="PROSITE" id="PS51762">
    <property type="entry name" value="GH16_2"/>
    <property type="match status" value="1"/>
</dbReference>
<dbReference type="Gene3D" id="2.60.120.200">
    <property type="match status" value="1"/>
</dbReference>
<dbReference type="InterPro" id="IPR000772">
    <property type="entry name" value="Ricin_B_lectin"/>
</dbReference>
<proteinExistence type="inferred from homology"/>
<dbReference type="PANTHER" id="PTHR10963">
    <property type="entry name" value="GLYCOSYL HYDROLASE-RELATED"/>
    <property type="match status" value="1"/>
</dbReference>
<dbReference type="PROSITE" id="PS50231">
    <property type="entry name" value="RICIN_B_LECTIN"/>
    <property type="match status" value="1"/>
</dbReference>
<sequence>MRPHHTPPRSTRPRTAMALLAATGLAAAMLTAGAAAQAATARTGTAPAASVPAPPSGFTTVWSDDFSGAAGTGLDTSRWLYDIGHGYDGGAWNWGTGEIEYMTSSTANVSQDGSGHLAITPIRDSAGNWTSGRVETQDTSFEAPAGGILRVEASIKQPDVTTANGAGYWPAFWMLGEQARGTGAAGWPSLGEIDILENINGRSSYFGALHCGTASGGPCNETTGISSGERTASGVGTGFHTYAVELDRSASPEQIRYYMDGANYFTISADQVDATTWSNAVHHGFFIILNVAVGGGFPDAFGGGPYDSTVSGKPMLVDYVTVATKRAGGTSASGHGTVVNAVNDKCLDVAAASSANGTAVQLYDCNGTNAQQWTFADGELKALGKCLDASEWGTGNGTPLQIWDCNPGQVNQVWERYNGGYRNPVSGRCIDDPGSSTANGARIQLWDCNGTNAQKWTTPGGAL</sequence>
<feature type="signal peptide" evidence="2">
    <location>
        <begin position="1"/>
        <end position="34"/>
    </location>
</feature>
<dbReference type="CDD" id="cd23451">
    <property type="entry name" value="beta-trefoil_Ricin_laminarinase"/>
    <property type="match status" value="1"/>
</dbReference>
<organism evidence="4">
    <name type="scientific">Demequina capsici</name>
    <dbReference type="NCBI Taxonomy" id="3075620"/>
    <lineage>
        <taxon>Bacteria</taxon>
        <taxon>Bacillati</taxon>
        <taxon>Actinomycetota</taxon>
        <taxon>Actinomycetes</taxon>
        <taxon>Micrococcales</taxon>
        <taxon>Demequinaceae</taxon>
        <taxon>Demequina</taxon>
    </lineage>
</organism>
<evidence type="ECO:0000256" key="2">
    <source>
        <dbReference type="SAM" id="SignalP"/>
    </source>
</evidence>
<dbReference type="Gene3D" id="2.80.10.50">
    <property type="match status" value="2"/>
</dbReference>
<dbReference type="GO" id="GO:0005975">
    <property type="term" value="P:carbohydrate metabolic process"/>
    <property type="evidence" value="ECO:0007669"/>
    <property type="project" value="InterPro"/>
</dbReference>